<protein>
    <submittedName>
        <fullName evidence="8">NrfD/PsrC family molybdoenzyme membrane anchor subunit</fullName>
    </submittedName>
</protein>
<evidence type="ECO:0000256" key="1">
    <source>
        <dbReference type="ARBA" id="ARBA00004651"/>
    </source>
</evidence>
<evidence type="ECO:0000313" key="9">
    <source>
        <dbReference type="Proteomes" id="UP001310386"/>
    </source>
</evidence>
<evidence type="ECO:0000256" key="5">
    <source>
        <dbReference type="ARBA" id="ARBA00022989"/>
    </source>
</evidence>
<keyword evidence="4 7" id="KW-0812">Transmembrane</keyword>
<sequence>MYPYPHELSAPGWHWAIMIYFFAAGIAIGSYIFAAFGQLLGSRAERDYSISGYLLGMPLMIVSGLMLILDLHVPDKFIRFFHMMFNPRDGVLMFKPVSVMSLGSWAILLFSAISALSFIYAVIRMKNLAAKNPLIRLLINLHEGPGRNIYLPIGILAAGYIGTYTGILLTATQWPVWSATSLIPVLFLASGISTGLAAIVLMKSKKAQEAKDYIHKLEKADTIVMVIELILIVLFIISLGPLAEILVTGSNSILLFGGVVLAGLILPLIFRYKPSLMGDRQRLILSNILILAGGLALRYVLVIGAQHL</sequence>
<gene>
    <name evidence="8" type="primary">nrfD</name>
    <name evidence="8" type="ORF">VF724_05055</name>
</gene>
<accession>A0ABU5ZGM9</accession>
<name>A0ABU5ZGM9_9BACL</name>
<dbReference type="EMBL" id="JAYJLD010000005">
    <property type="protein sequence ID" value="MEB3101027.1"/>
    <property type="molecule type" value="Genomic_DNA"/>
</dbReference>
<dbReference type="Proteomes" id="UP001310386">
    <property type="component" value="Unassembled WGS sequence"/>
</dbReference>
<dbReference type="Pfam" id="PF03916">
    <property type="entry name" value="NrfD"/>
    <property type="match status" value="1"/>
</dbReference>
<reference evidence="8" key="1">
    <citation type="submission" date="2023-12" db="EMBL/GenBank/DDBJ databases">
        <title>Fervidustalea candida gen. nov., sp. nov., a novel member of the family Paenibacillaceae isolated from a geothermal area.</title>
        <authorList>
            <person name="Li W.-J."/>
            <person name="Jiao J.-Y."/>
            <person name="Chen Y."/>
        </authorList>
    </citation>
    <scope>NUCLEOTIDE SEQUENCE</scope>
    <source>
        <strain evidence="8">SYSU GA230002</strain>
    </source>
</reference>
<feature type="transmembrane region" description="Helical" evidence="7">
    <location>
        <begin position="48"/>
        <end position="69"/>
    </location>
</feature>
<dbReference type="InterPro" id="IPR052049">
    <property type="entry name" value="Electron_transfer_protein"/>
</dbReference>
<dbReference type="Gene3D" id="1.20.1630.10">
    <property type="entry name" value="Formate dehydrogenase/DMSO reductase domain"/>
    <property type="match status" value="1"/>
</dbReference>
<dbReference type="PANTHER" id="PTHR34856">
    <property type="entry name" value="PROTEIN NRFD"/>
    <property type="match status" value="1"/>
</dbReference>
<keyword evidence="3" id="KW-1003">Cell membrane</keyword>
<keyword evidence="6 7" id="KW-0472">Membrane</keyword>
<feature type="transmembrane region" description="Helical" evidence="7">
    <location>
        <begin position="181"/>
        <end position="202"/>
    </location>
</feature>
<comment type="caution">
    <text evidence="8">The sequence shown here is derived from an EMBL/GenBank/DDBJ whole genome shotgun (WGS) entry which is preliminary data.</text>
</comment>
<dbReference type="PANTHER" id="PTHR34856:SF2">
    <property type="entry name" value="PROTEIN NRFD"/>
    <property type="match status" value="1"/>
</dbReference>
<dbReference type="InterPro" id="IPR005614">
    <property type="entry name" value="NrfD-like"/>
</dbReference>
<feature type="transmembrane region" description="Helical" evidence="7">
    <location>
        <begin position="223"/>
        <end position="247"/>
    </location>
</feature>
<proteinExistence type="inferred from homology"/>
<evidence type="ECO:0000256" key="6">
    <source>
        <dbReference type="ARBA" id="ARBA00023136"/>
    </source>
</evidence>
<evidence type="ECO:0000256" key="3">
    <source>
        <dbReference type="ARBA" id="ARBA00022475"/>
    </source>
</evidence>
<comment type="similarity">
    <text evidence="2">Belongs to the NrfD family.</text>
</comment>
<feature type="transmembrane region" description="Helical" evidence="7">
    <location>
        <begin position="149"/>
        <end position="169"/>
    </location>
</feature>
<feature type="transmembrane region" description="Helical" evidence="7">
    <location>
        <begin position="253"/>
        <end position="272"/>
    </location>
</feature>
<comment type="subcellular location">
    <subcellularLocation>
        <location evidence="1">Cell membrane</location>
        <topology evidence="1">Multi-pass membrane protein</topology>
    </subcellularLocation>
</comment>
<evidence type="ECO:0000256" key="2">
    <source>
        <dbReference type="ARBA" id="ARBA00008929"/>
    </source>
</evidence>
<evidence type="ECO:0000256" key="7">
    <source>
        <dbReference type="SAM" id="Phobius"/>
    </source>
</evidence>
<organism evidence="8 9">
    <name type="scientific">Ferviditalea candida</name>
    <dbReference type="NCBI Taxonomy" id="3108399"/>
    <lineage>
        <taxon>Bacteria</taxon>
        <taxon>Bacillati</taxon>
        <taxon>Bacillota</taxon>
        <taxon>Bacilli</taxon>
        <taxon>Bacillales</taxon>
        <taxon>Paenibacillaceae</taxon>
        <taxon>Ferviditalea</taxon>
    </lineage>
</organism>
<dbReference type="RefSeq" id="WP_371753143.1">
    <property type="nucleotide sequence ID" value="NZ_JAYJLD010000005.1"/>
</dbReference>
<feature type="transmembrane region" description="Helical" evidence="7">
    <location>
        <begin position="284"/>
        <end position="305"/>
    </location>
</feature>
<keyword evidence="9" id="KW-1185">Reference proteome</keyword>
<evidence type="ECO:0000313" key="8">
    <source>
        <dbReference type="EMBL" id="MEB3101027.1"/>
    </source>
</evidence>
<keyword evidence="5 7" id="KW-1133">Transmembrane helix</keyword>
<evidence type="ECO:0000256" key="4">
    <source>
        <dbReference type="ARBA" id="ARBA00022692"/>
    </source>
</evidence>
<feature type="transmembrane region" description="Helical" evidence="7">
    <location>
        <begin position="12"/>
        <end position="36"/>
    </location>
</feature>
<feature type="transmembrane region" description="Helical" evidence="7">
    <location>
        <begin position="102"/>
        <end position="123"/>
    </location>
</feature>